<evidence type="ECO:0000313" key="9">
    <source>
        <dbReference type="EMBL" id="AGA68501.1"/>
    </source>
</evidence>
<feature type="domain" description="LiaI-LiaF-like transmembrane region" evidence="8">
    <location>
        <begin position="109"/>
        <end position="148"/>
    </location>
</feature>
<dbReference type="InterPro" id="IPR007168">
    <property type="entry name" value="Phageshock_PspC_N"/>
</dbReference>
<feature type="transmembrane region" description="Helical" evidence="6">
    <location>
        <begin position="108"/>
        <end position="126"/>
    </location>
</feature>
<evidence type="ECO:0000256" key="2">
    <source>
        <dbReference type="ARBA" id="ARBA00022475"/>
    </source>
</evidence>
<evidence type="ECO:0000256" key="1">
    <source>
        <dbReference type="ARBA" id="ARBA00004162"/>
    </source>
</evidence>
<dbReference type="PANTHER" id="PTHR33885:SF3">
    <property type="entry name" value="PHAGE SHOCK PROTEIN C"/>
    <property type="match status" value="1"/>
</dbReference>
<keyword evidence="2" id="KW-1003">Cell membrane</keyword>
<evidence type="ECO:0000256" key="6">
    <source>
        <dbReference type="SAM" id="Phobius"/>
    </source>
</evidence>
<keyword evidence="5 6" id="KW-0472">Membrane</keyword>
<sequence>MTDKLYRSGTDKKLGGVCGGLAEYFDIDSTLIRLVVLLAFFMGGVGLLLYIVAWVVIPENPSYRSGATYRNGGNVVDDMKESVQDIGSSAQSFAHDLKSVNPSHRKRYIGIGLMILGVIFLLDQWFPYVFDWGKMWPLILILMGIGIILRRD</sequence>
<dbReference type="OrthoDB" id="9815286at2"/>
<dbReference type="Pfam" id="PF04024">
    <property type="entry name" value="PspC"/>
    <property type="match status" value="1"/>
</dbReference>
<dbReference type="InterPro" id="IPR052027">
    <property type="entry name" value="PspC"/>
</dbReference>
<evidence type="ECO:0000256" key="3">
    <source>
        <dbReference type="ARBA" id="ARBA00022692"/>
    </source>
</evidence>
<dbReference type="Pfam" id="PF18917">
    <property type="entry name" value="LiaI-LiaF-like_TM1"/>
    <property type="match status" value="1"/>
</dbReference>
<dbReference type="PANTHER" id="PTHR33885">
    <property type="entry name" value="PHAGE SHOCK PROTEIN C"/>
    <property type="match status" value="1"/>
</dbReference>
<evidence type="ECO:0000256" key="4">
    <source>
        <dbReference type="ARBA" id="ARBA00022989"/>
    </source>
</evidence>
<dbReference type="RefSeq" id="WP_015261500.1">
    <property type="nucleotide sequence ID" value="NC_019903.1"/>
</dbReference>
<proteinExistence type="predicted"/>
<name>L0F793_DESDL</name>
<dbReference type="AlphaFoldDB" id="L0F793"/>
<dbReference type="EMBL" id="CP003344">
    <property type="protein sequence ID" value="AGA68501.1"/>
    <property type="molecule type" value="Genomic_DNA"/>
</dbReference>
<dbReference type="KEGG" id="ddl:Desdi_0982"/>
<accession>L0F793</accession>
<keyword evidence="4 6" id="KW-1133">Transmembrane helix</keyword>
<evidence type="ECO:0000313" key="10">
    <source>
        <dbReference type="Proteomes" id="UP000010797"/>
    </source>
</evidence>
<keyword evidence="10" id="KW-1185">Reference proteome</keyword>
<dbReference type="eggNOG" id="COG1983">
    <property type="taxonomic scope" value="Bacteria"/>
</dbReference>
<dbReference type="STRING" id="871963.Desdi_0982"/>
<evidence type="ECO:0000256" key="5">
    <source>
        <dbReference type="ARBA" id="ARBA00023136"/>
    </source>
</evidence>
<evidence type="ECO:0000259" key="7">
    <source>
        <dbReference type="Pfam" id="PF04024"/>
    </source>
</evidence>
<evidence type="ECO:0000259" key="8">
    <source>
        <dbReference type="Pfam" id="PF18917"/>
    </source>
</evidence>
<feature type="domain" description="Phage shock protein PspC N-terminal" evidence="7">
    <location>
        <begin position="4"/>
        <end position="59"/>
    </location>
</feature>
<protein>
    <submittedName>
        <fullName evidence="9">Putative stress-responsive transcriptional regulator</fullName>
    </submittedName>
</protein>
<dbReference type="InterPro" id="IPR043726">
    <property type="entry name" value="LiaI-LiaF-like_TM1"/>
</dbReference>
<feature type="transmembrane region" description="Helical" evidence="6">
    <location>
        <begin position="31"/>
        <end position="57"/>
    </location>
</feature>
<dbReference type="GO" id="GO:0005886">
    <property type="term" value="C:plasma membrane"/>
    <property type="evidence" value="ECO:0007669"/>
    <property type="project" value="UniProtKB-SubCell"/>
</dbReference>
<dbReference type="HOGENOM" id="CLU_099432_0_1_9"/>
<gene>
    <name evidence="9" type="ordered locus">Desdi_0982</name>
</gene>
<comment type="subcellular location">
    <subcellularLocation>
        <location evidence="1">Cell membrane</location>
        <topology evidence="1">Single-pass membrane protein</topology>
    </subcellularLocation>
</comment>
<feature type="transmembrane region" description="Helical" evidence="6">
    <location>
        <begin position="132"/>
        <end position="149"/>
    </location>
</feature>
<organism evidence="9 10">
    <name type="scientific">Desulfitobacterium dichloroeliminans (strain LMG P-21439 / DCA1)</name>
    <dbReference type="NCBI Taxonomy" id="871963"/>
    <lineage>
        <taxon>Bacteria</taxon>
        <taxon>Bacillati</taxon>
        <taxon>Bacillota</taxon>
        <taxon>Clostridia</taxon>
        <taxon>Eubacteriales</taxon>
        <taxon>Desulfitobacteriaceae</taxon>
        <taxon>Desulfitobacterium</taxon>
    </lineage>
</organism>
<reference evidence="10" key="1">
    <citation type="submission" date="2012-02" db="EMBL/GenBank/DDBJ databases">
        <title>Complete sequence of Desulfitobacterium dichloroeliminans LMG P-21439.</title>
        <authorList>
            <person name="Lucas S."/>
            <person name="Han J."/>
            <person name="Lapidus A."/>
            <person name="Cheng J.-F."/>
            <person name="Goodwin L."/>
            <person name="Pitluck S."/>
            <person name="Peters L."/>
            <person name="Ovchinnikova G."/>
            <person name="Teshima H."/>
            <person name="Detter J.C."/>
            <person name="Han C."/>
            <person name="Tapia R."/>
            <person name="Land M."/>
            <person name="Hauser L."/>
            <person name="Kyrpides N."/>
            <person name="Ivanova N."/>
            <person name="Pagani I."/>
            <person name="Kruse T."/>
            <person name="de Vos W.M."/>
            <person name="Boon N."/>
            <person name="Smidt H."/>
            <person name="Woyke T."/>
        </authorList>
    </citation>
    <scope>NUCLEOTIDE SEQUENCE [LARGE SCALE GENOMIC DNA]</scope>
    <source>
        <strain evidence="10">LMG P-21439 / DCA1</strain>
    </source>
</reference>
<keyword evidence="3 6" id="KW-0812">Transmembrane</keyword>
<dbReference type="Proteomes" id="UP000010797">
    <property type="component" value="Chromosome"/>
</dbReference>